<dbReference type="PROSITE" id="PS51084">
    <property type="entry name" value="HIT_2"/>
    <property type="match status" value="1"/>
</dbReference>
<dbReference type="InterPro" id="IPR036265">
    <property type="entry name" value="HIT-like_sf"/>
</dbReference>
<keyword evidence="4" id="KW-1185">Reference proteome</keyword>
<evidence type="ECO:0000259" key="2">
    <source>
        <dbReference type="PROSITE" id="PS51084"/>
    </source>
</evidence>
<proteinExistence type="predicted"/>
<name>A0ABT0PRF2_9FLAO</name>
<gene>
    <name evidence="3" type="ORF">M3P19_08125</name>
</gene>
<accession>A0ABT0PRF2</accession>
<dbReference type="PANTHER" id="PTHR46648:SF1">
    <property type="entry name" value="ADENOSINE 5'-MONOPHOSPHORAMIDASE HNT1"/>
    <property type="match status" value="1"/>
</dbReference>
<dbReference type="PRINTS" id="PR00332">
    <property type="entry name" value="HISTRIAD"/>
</dbReference>
<dbReference type="SUPFAM" id="SSF54197">
    <property type="entry name" value="HIT-like"/>
    <property type="match status" value="1"/>
</dbReference>
<evidence type="ECO:0000313" key="3">
    <source>
        <dbReference type="EMBL" id="MCL6273972.1"/>
    </source>
</evidence>
<dbReference type="Pfam" id="PF01230">
    <property type="entry name" value="HIT"/>
    <property type="match status" value="1"/>
</dbReference>
<evidence type="ECO:0000256" key="1">
    <source>
        <dbReference type="PROSITE-ProRule" id="PRU00464"/>
    </source>
</evidence>
<comment type="caution">
    <text evidence="3">The sequence shown here is derived from an EMBL/GenBank/DDBJ whole genome shotgun (WGS) entry which is preliminary data.</text>
</comment>
<dbReference type="Proteomes" id="UP001203607">
    <property type="component" value="Unassembled WGS sequence"/>
</dbReference>
<sequence length="130" mass="14763">MPSIFTKIINGDIPCYKIAEDEDNFAFLDINPNAKGHTLCVPKKEVDRIMDLDEDAYMKLMSFSRKVGQAIEKSVPCERVGMTVIGLEVPHVHVHLIPLHSMKNATFQHKEKLTAIEFEEVAEQIRDAIK</sequence>
<evidence type="ECO:0000313" key="4">
    <source>
        <dbReference type="Proteomes" id="UP001203607"/>
    </source>
</evidence>
<dbReference type="InterPro" id="IPR001310">
    <property type="entry name" value="Histidine_triad_HIT"/>
</dbReference>
<organism evidence="3 4">
    <name type="scientific">Flagellimonas spongiicola</name>
    <dbReference type="NCBI Taxonomy" id="2942208"/>
    <lineage>
        <taxon>Bacteria</taxon>
        <taxon>Pseudomonadati</taxon>
        <taxon>Bacteroidota</taxon>
        <taxon>Flavobacteriia</taxon>
        <taxon>Flavobacteriales</taxon>
        <taxon>Flavobacteriaceae</taxon>
        <taxon>Flagellimonas</taxon>
    </lineage>
</organism>
<protein>
    <submittedName>
        <fullName evidence="3">HIT family protein</fullName>
    </submittedName>
</protein>
<dbReference type="RefSeq" id="WP_249657163.1">
    <property type="nucleotide sequence ID" value="NZ_JAMFMA010000002.1"/>
</dbReference>
<dbReference type="PANTHER" id="PTHR46648">
    <property type="entry name" value="HIT FAMILY PROTEIN 1"/>
    <property type="match status" value="1"/>
</dbReference>
<reference evidence="3 4" key="1">
    <citation type="submission" date="2022-05" db="EMBL/GenBank/DDBJ databases">
        <authorList>
            <person name="Park J.-S."/>
        </authorList>
    </citation>
    <scope>NUCLEOTIDE SEQUENCE [LARGE SCALE GENOMIC DNA]</scope>
    <source>
        <strain evidence="3 4">2012CJ35-5</strain>
    </source>
</reference>
<dbReference type="Gene3D" id="3.30.428.10">
    <property type="entry name" value="HIT-like"/>
    <property type="match status" value="1"/>
</dbReference>
<dbReference type="EMBL" id="JAMFMA010000002">
    <property type="protein sequence ID" value="MCL6273972.1"/>
    <property type="molecule type" value="Genomic_DNA"/>
</dbReference>
<feature type="short sequence motif" description="Histidine triad motif" evidence="1">
    <location>
        <begin position="91"/>
        <end position="95"/>
    </location>
</feature>
<feature type="domain" description="HIT" evidence="2">
    <location>
        <begin position="4"/>
        <end position="107"/>
    </location>
</feature>
<dbReference type="InterPro" id="IPR011146">
    <property type="entry name" value="HIT-like"/>
</dbReference>